<reference evidence="5" key="1">
    <citation type="journal article" date="2011" name="MBio">
        <title>Novel metabolic attributes of the genus Cyanothece, comprising a group of unicellular nitrogen-fixing Cyanobacteria.</title>
        <authorList>
            <person name="Bandyopadhyay A."/>
            <person name="Elvitigala T."/>
            <person name="Welsh E."/>
            <person name="Stockel J."/>
            <person name="Liberton M."/>
            <person name="Min H."/>
            <person name="Sherman L.A."/>
            <person name="Pakrasi H.B."/>
        </authorList>
    </citation>
    <scope>NUCLEOTIDE SEQUENCE [LARGE SCALE GENOMIC DNA]</scope>
    <source>
        <strain evidence="5">PCC 7822</strain>
    </source>
</reference>
<keyword evidence="1" id="KW-0732">Signal</keyword>
<dbReference type="AlphaFoldDB" id="E0UIE4"/>
<dbReference type="RefSeq" id="WP_013324950.1">
    <property type="nucleotide sequence ID" value="NC_014501.1"/>
</dbReference>
<sequence length="270" mass="30308">MMLYDPKTRLECLQSVLEFDGKDDKIEIPYSEILNPTSFTVEAWVMCKGGFYGGMPVSSYEWDAQEGSKGYTLFTIPWLTGENWCEFWIYGTNMGGYSGIPTGFSPSIVQNDVWTHLAGTYDEQSKTHSFYVNGELSADPITIGFEPYKPNRSSVLRIGTGDRADLNPRAVVQLGDSFNPLSCGVGSSKEYFFFKGLIAEVRIWNKARSQKQIQANLYRRLKGNESGLVGYWPLNEGFGNQVKDKTANHNNGKIFGHPTWVAAQIPLDFN</sequence>
<evidence type="ECO:0000256" key="1">
    <source>
        <dbReference type="ARBA" id="ARBA00022729"/>
    </source>
</evidence>
<accession>E0UIE4</accession>
<keyword evidence="5" id="KW-1185">Reference proteome</keyword>
<feature type="domain" description="LamG-like jellyroll fold" evidence="3">
    <location>
        <begin position="37"/>
        <end position="211"/>
    </location>
</feature>
<dbReference type="OrthoDB" id="463714at2"/>
<name>E0UIE4_GLOV7</name>
<dbReference type="InterPro" id="IPR013320">
    <property type="entry name" value="ConA-like_dom_sf"/>
</dbReference>
<evidence type="ECO:0000313" key="4">
    <source>
        <dbReference type="EMBL" id="ADN16912.1"/>
    </source>
</evidence>
<dbReference type="InterPro" id="IPR006558">
    <property type="entry name" value="LamG-like"/>
</dbReference>
<dbReference type="SUPFAM" id="SSF49899">
    <property type="entry name" value="Concanavalin A-like lectins/glucanases"/>
    <property type="match status" value="1"/>
</dbReference>
<dbReference type="HOGENOM" id="CLU_1029412_0_0_3"/>
<dbReference type="Proteomes" id="UP000008206">
    <property type="component" value="Chromosome"/>
</dbReference>
<evidence type="ECO:0000256" key="2">
    <source>
        <dbReference type="ARBA" id="ARBA00023157"/>
    </source>
</evidence>
<dbReference type="eggNOG" id="COG1572">
    <property type="taxonomic scope" value="Bacteria"/>
</dbReference>
<dbReference type="EMBL" id="CP002198">
    <property type="protein sequence ID" value="ADN16912.1"/>
    <property type="molecule type" value="Genomic_DNA"/>
</dbReference>
<dbReference type="Gene3D" id="2.60.120.200">
    <property type="match status" value="1"/>
</dbReference>
<organism evidence="4 5">
    <name type="scientific">Gloeothece verrucosa (strain PCC 7822)</name>
    <name type="common">Cyanothece sp. (strain PCC 7822)</name>
    <dbReference type="NCBI Taxonomy" id="497965"/>
    <lineage>
        <taxon>Bacteria</taxon>
        <taxon>Bacillati</taxon>
        <taxon>Cyanobacteriota</taxon>
        <taxon>Cyanophyceae</taxon>
        <taxon>Oscillatoriophycideae</taxon>
        <taxon>Chroococcales</taxon>
        <taxon>Aphanothecaceae</taxon>
        <taxon>Gloeothece</taxon>
        <taxon>Gloeothece verrucosa</taxon>
    </lineage>
</organism>
<dbReference type="Pfam" id="PF13385">
    <property type="entry name" value="Laminin_G_3"/>
    <property type="match status" value="1"/>
</dbReference>
<proteinExistence type="predicted"/>
<keyword evidence="2" id="KW-1015">Disulfide bond</keyword>
<dbReference type="KEGG" id="cyj:Cyan7822_5023"/>
<dbReference type="STRING" id="497965.Cyan7822_5023"/>
<gene>
    <name evidence="4" type="ordered locus">Cyan7822_5023</name>
</gene>
<protein>
    <submittedName>
        <fullName evidence="4">LamG domain protein jellyroll fold domain protein</fullName>
    </submittedName>
</protein>
<dbReference type="SMART" id="SM00560">
    <property type="entry name" value="LamGL"/>
    <property type="match status" value="1"/>
</dbReference>
<evidence type="ECO:0000313" key="5">
    <source>
        <dbReference type="Proteomes" id="UP000008206"/>
    </source>
</evidence>
<evidence type="ECO:0000259" key="3">
    <source>
        <dbReference type="SMART" id="SM00560"/>
    </source>
</evidence>